<accession>A0A085GHI2</accession>
<dbReference type="PANTHER" id="PTHR47506">
    <property type="entry name" value="TRANSCRIPTIONAL REGULATORY PROTEIN"/>
    <property type="match status" value="1"/>
</dbReference>
<reference evidence="6 7" key="1">
    <citation type="submission" date="2014-05" db="EMBL/GenBank/DDBJ databases">
        <title>ATOL: Assembling a taxonomically balanced genome-scale reconstruction of the evolutionary history of the Enterobacteriaceae.</title>
        <authorList>
            <person name="Plunkett G.III."/>
            <person name="Neeno-Eckwall E.C."/>
            <person name="Glasner J.D."/>
            <person name="Perna N.T."/>
        </authorList>
    </citation>
    <scope>NUCLEOTIDE SEQUENCE [LARGE SCALE GENOMIC DNA]</scope>
    <source>
        <strain evidence="6 7">ATCC 33852</strain>
    </source>
</reference>
<dbReference type="SUPFAM" id="SSF48498">
    <property type="entry name" value="Tetracyclin repressor-like, C-terminal domain"/>
    <property type="match status" value="1"/>
</dbReference>
<comment type="caution">
    <text evidence="6">The sequence shown here is derived from an EMBL/GenBank/DDBJ whole genome shotgun (WGS) entry which is preliminary data.</text>
</comment>
<dbReference type="STRING" id="910964.GEAM_1247"/>
<evidence type="ECO:0000259" key="5">
    <source>
        <dbReference type="PROSITE" id="PS50977"/>
    </source>
</evidence>
<organism evidence="6 7">
    <name type="scientific">Ewingella americana (strain ATCC 33852 / DSM 4580 / CCUG 14506 / JCM 5911 / LMG 7869 / NCTC 12157 / CDC 1468-78)</name>
    <dbReference type="NCBI Taxonomy" id="910964"/>
    <lineage>
        <taxon>Bacteria</taxon>
        <taxon>Pseudomonadati</taxon>
        <taxon>Pseudomonadota</taxon>
        <taxon>Gammaproteobacteria</taxon>
        <taxon>Enterobacterales</taxon>
        <taxon>Yersiniaceae</taxon>
        <taxon>Ewingella</taxon>
    </lineage>
</organism>
<dbReference type="GO" id="GO:0003677">
    <property type="term" value="F:DNA binding"/>
    <property type="evidence" value="ECO:0007669"/>
    <property type="project" value="UniProtKB-UniRule"/>
</dbReference>
<protein>
    <submittedName>
        <fullName evidence="6">TetR family transcriptional regulator</fullName>
    </submittedName>
</protein>
<evidence type="ECO:0000313" key="7">
    <source>
        <dbReference type="Proteomes" id="UP000028640"/>
    </source>
</evidence>
<name>A0A085GHI2_EWIA3</name>
<gene>
    <name evidence="6" type="ORF">GEAM_1247</name>
</gene>
<proteinExistence type="predicted"/>
<dbReference type="Gene3D" id="1.10.10.60">
    <property type="entry name" value="Homeodomain-like"/>
    <property type="match status" value="1"/>
</dbReference>
<dbReference type="GeneID" id="78379587"/>
<dbReference type="RefSeq" id="WP_034789569.1">
    <property type="nucleotide sequence ID" value="NZ_JMPJ01000038.1"/>
</dbReference>
<dbReference type="InterPro" id="IPR036271">
    <property type="entry name" value="Tet_transcr_reg_TetR-rel_C_sf"/>
</dbReference>
<dbReference type="PROSITE" id="PS50977">
    <property type="entry name" value="HTH_TETR_2"/>
    <property type="match status" value="1"/>
</dbReference>
<dbReference type="InterPro" id="IPR023772">
    <property type="entry name" value="DNA-bd_HTH_TetR-type_CS"/>
</dbReference>
<feature type="domain" description="HTH tetR-type" evidence="5">
    <location>
        <begin position="9"/>
        <end position="69"/>
    </location>
</feature>
<dbReference type="PANTHER" id="PTHR47506:SF7">
    <property type="entry name" value="TRANSCRIPTIONAL REGULATORY PROTEIN"/>
    <property type="match status" value="1"/>
</dbReference>
<dbReference type="AlphaFoldDB" id="A0A085GHI2"/>
<keyword evidence="1" id="KW-0805">Transcription regulation</keyword>
<dbReference type="OrthoDB" id="9798857at2"/>
<evidence type="ECO:0000313" key="6">
    <source>
        <dbReference type="EMBL" id="KFC83177.1"/>
    </source>
</evidence>
<evidence type="ECO:0000256" key="3">
    <source>
        <dbReference type="ARBA" id="ARBA00023163"/>
    </source>
</evidence>
<keyword evidence="2 4" id="KW-0238">DNA-binding</keyword>
<evidence type="ECO:0000256" key="4">
    <source>
        <dbReference type="PROSITE-ProRule" id="PRU00335"/>
    </source>
</evidence>
<dbReference type="Pfam" id="PF00440">
    <property type="entry name" value="TetR_N"/>
    <property type="match status" value="1"/>
</dbReference>
<dbReference type="SUPFAM" id="SSF46689">
    <property type="entry name" value="Homeodomain-like"/>
    <property type="match status" value="1"/>
</dbReference>
<dbReference type="EMBL" id="JMPJ01000038">
    <property type="protein sequence ID" value="KFC83177.1"/>
    <property type="molecule type" value="Genomic_DNA"/>
</dbReference>
<keyword evidence="7" id="KW-1185">Reference proteome</keyword>
<dbReference type="Proteomes" id="UP000028640">
    <property type="component" value="Unassembled WGS sequence"/>
</dbReference>
<evidence type="ECO:0000256" key="1">
    <source>
        <dbReference type="ARBA" id="ARBA00023015"/>
    </source>
</evidence>
<feature type="DNA-binding region" description="H-T-H motif" evidence="4">
    <location>
        <begin position="32"/>
        <end position="51"/>
    </location>
</feature>
<evidence type="ECO:0000256" key="2">
    <source>
        <dbReference type="ARBA" id="ARBA00023125"/>
    </source>
</evidence>
<sequence length="194" mass="21317">MRYESEHKAKIREQILKEAAKAIRINGPEKVSVAGVMSQAGLTHGGFYAHFASKEALIEAAIGQMFDQSMARWDRDNQDLNAREQLAGYIDFYLSPWHRDNPSQGCPVAVLLTEAPRMTPPCRTAFAQGIGRLRGMVIGQLREMGVEKPETAAVALSAELMGTLSLARCEPDPAKSDALLVEAKKRIMAQLALH</sequence>
<keyword evidence="3" id="KW-0804">Transcription</keyword>
<dbReference type="InterPro" id="IPR009057">
    <property type="entry name" value="Homeodomain-like_sf"/>
</dbReference>
<dbReference type="PROSITE" id="PS01081">
    <property type="entry name" value="HTH_TETR_1"/>
    <property type="match status" value="1"/>
</dbReference>
<dbReference type="eggNOG" id="COG1309">
    <property type="taxonomic scope" value="Bacteria"/>
</dbReference>
<dbReference type="InterPro" id="IPR001647">
    <property type="entry name" value="HTH_TetR"/>
</dbReference>
<dbReference type="Gene3D" id="1.10.357.10">
    <property type="entry name" value="Tetracycline Repressor, domain 2"/>
    <property type="match status" value="1"/>
</dbReference>
<dbReference type="PRINTS" id="PR00455">
    <property type="entry name" value="HTHTETR"/>
</dbReference>